<proteinExistence type="predicted"/>
<keyword evidence="1" id="KW-0812">Transmembrane</keyword>
<evidence type="ECO:0000313" key="3">
    <source>
        <dbReference type="EMBL" id="CAI8010146.1"/>
    </source>
</evidence>
<dbReference type="InterPro" id="IPR036116">
    <property type="entry name" value="FN3_sf"/>
</dbReference>
<evidence type="ECO:0000256" key="1">
    <source>
        <dbReference type="SAM" id="Phobius"/>
    </source>
</evidence>
<dbReference type="Gene3D" id="2.60.40.10">
    <property type="entry name" value="Immunoglobulins"/>
    <property type="match status" value="1"/>
</dbReference>
<comment type="caution">
    <text evidence="3">The sequence shown here is derived from an EMBL/GenBank/DDBJ whole genome shotgun (WGS) entry which is preliminary data.</text>
</comment>
<organism evidence="3 4">
    <name type="scientific">Geodia barretti</name>
    <name type="common">Barrett's horny sponge</name>
    <dbReference type="NCBI Taxonomy" id="519541"/>
    <lineage>
        <taxon>Eukaryota</taxon>
        <taxon>Metazoa</taxon>
        <taxon>Porifera</taxon>
        <taxon>Demospongiae</taxon>
        <taxon>Heteroscleromorpha</taxon>
        <taxon>Tetractinellida</taxon>
        <taxon>Astrophorina</taxon>
        <taxon>Geodiidae</taxon>
        <taxon>Geodia</taxon>
    </lineage>
</organism>
<gene>
    <name evidence="3" type="ORF">GBAR_LOCUS6706</name>
</gene>
<name>A0AA35RGZ6_GEOBA</name>
<feature type="transmembrane region" description="Helical" evidence="1">
    <location>
        <begin position="361"/>
        <end position="389"/>
    </location>
</feature>
<reference evidence="3" key="1">
    <citation type="submission" date="2023-03" db="EMBL/GenBank/DDBJ databases">
        <authorList>
            <person name="Steffen K."/>
            <person name="Cardenas P."/>
        </authorList>
    </citation>
    <scope>NUCLEOTIDE SEQUENCE</scope>
</reference>
<evidence type="ECO:0000313" key="4">
    <source>
        <dbReference type="Proteomes" id="UP001174909"/>
    </source>
</evidence>
<dbReference type="InterPro" id="IPR003961">
    <property type="entry name" value="FN3_dom"/>
</dbReference>
<accession>A0AA35RGZ6</accession>
<sequence length="413" mass="45348">MPPTTQPLCSGAFLQRPKTATNQTYSVIYWDYEDPNTTYSVNVSQDTEIGQTTMRHTLTGLSPGLLYQWAVETSTGTISLPSVVSNFSTMGVAKLERLSVRVYNRSSVLVAWACPQLPFGVRVHSYTVHYAGTAPSGSGREYTGRLTVWEGPAVVAGLRSDSFYQFWVHATVVEGSIQSDGIVSSENATVFVPDSTTVQLRGGLFKPCCNWTETTEVEVLDAFRRAIYEAIYGDMKDDDRGRGLIERDFVLCEDSSSGGSQAVYRGSIFSSPGLTTETISRLLEQQVITGELSGVVVDKACPVSLFRTSEPLCRSAPTQHQDLDKDCQKRDQGTTIVAGSLATTTNCTCRQLADRETTVTVALLATALVAELFLVVFVILLVTASVMVVRRRRRYLEEEKSPHHSQAQPNEYS</sequence>
<dbReference type="SUPFAM" id="SSF49265">
    <property type="entry name" value="Fibronectin type III"/>
    <property type="match status" value="1"/>
</dbReference>
<protein>
    <recommendedName>
        <fullName evidence="2">Fibronectin type-III domain-containing protein</fullName>
    </recommendedName>
</protein>
<keyword evidence="1" id="KW-0472">Membrane</keyword>
<dbReference type="EMBL" id="CASHTH010001010">
    <property type="protein sequence ID" value="CAI8010146.1"/>
    <property type="molecule type" value="Genomic_DNA"/>
</dbReference>
<dbReference type="InterPro" id="IPR013783">
    <property type="entry name" value="Ig-like_fold"/>
</dbReference>
<dbReference type="CDD" id="cd00063">
    <property type="entry name" value="FN3"/>
    <property type="match status" value="1"/>
</dbReference>
<keyword evidence="4" id="KW-1185">Reference proteome</keyword>
<dbReference type="Proteomes" id="UP001174909">
    <property type="component" value="Unassembled WGS sequence"/>
</dbReference>
<evidence type="ECO:0000259" key="2">
    <source>
        <dbReference type="PROSITE" id="PS50853"/>
    </source>
</evidence>
<keyword evidence="1" id="KW-1133">Transmembrane helix</keyword>
<dbReference type="AlphaFoldDB" id="A0AA35RGZ6"/>
<dbReference type="PROSITE" id="PS50853">
    <property type="entry name" value="FN3"/>
    <property type="match status" value="1"/>
</dbReference>
<feature type="domain" description="Fibronectin type-III" evidence="2">
    <location>
        <begin position="94"/>
        <end position="195"/>
    </location>
</feature>